<protein>
    <recommendedName>
        <fullName evidence="2">RING-type domain-containing protein</fullName>
    </recommendedName>
</protein>
<accession>A0A8S1ZNY6</accession>
<dbReference type="PANTHER" id="PTHR45676:SF41">
    <property type="entry name" value="RING-H2 FINGER PROTEIN ATL66"/>
    <property type="match status" value="1"/>
</dbReference>
<dbReference type="InterPro" id="IPR001841">
    <property type="entry name" value="Znf_RING"/>
</dbReference>
<dbReference type="GO" id="GO:0016567">
    <property type="term" value="P:protein ubiquitination"/>
    <property type="evidence" value="ECO:0007669"/>
    <property type="project" value="TreeGrafter"/>
</dbReference>
<dbReference type="AlphaFoldDB" id="A0A8S1ZNY6"/>
<dbReference type="Proteomes" id="UP000682877">
    <property type="component" value="Chromosome 2"/>
</dbReference>
<reference evidence="3" key="1">
    <citation type="submission" date="2021-01" db="EMBL/GenBank/DDBJ databases">
        <authorList>
            <person name="Bezrukov I."/>
        </authorList>
    </citation>
    <scope>NUCLEOTIDE SEQUENCE</scope>
</reference>
<dbReference type="Gene3D" id="3.30.40.10">
    <property type="entry name" value="Zinc/RING finger domain, C3HC4 (zinc finger)"/>
    <property type="match status" value="1"/>
</dbReference>
<keyword evidence="1" id="KW-0862">Zinc</keyword>
<gene>
    <name evidence="3" type="ORF">AARE701A_LOCUS4944</name>
</gene>
<dbReference type="SUPFAM" id="SSF57850">
    <property type="entry name" value="RING/U-box"/>
    <property type="match status" value="1"/>
</dbReference>
<feature type="domain" description="RING-type" evidence="2">
    <location>
        <begin position="377"/>
        <end position="419"/>
    </location>
</feature>
<keyword evidence="4" id="KW-1185">Reference proteome</keyword>
<evidence type="ECO:0000259" key="2">
    <source>
        <dbReference type="PROSITE" id="PS50089"/>
    </source>
</evidence>
<sequence>MVMEAYRSGLVAHPKRTLAGKFFTSVCPPSFDRTEIILQQQWKLSRGFKVFAFEKDDIILFEFRTKRDKKKVVKGGPWNIDGILLVLKECPQDISLADIDFSVACFWVKNCGKPSKQRPLTREFKTHVYGPWLRYDPEPAGKGLPVKPNYFELCNEVGLEYEETLTYAQFLVGVEVDVIYASEHEWGGKKLIRSLLITEYDYCFRFPCSPTRVIKDVLALEVDKISPLARLTAEDKASIVCGFVDHLMTQRETWSKKRWVPLLVRVEKTILVPPVDMETMLQEAKDKELHETINSMVIKLVDPCLEKSDDLLMRNIRDGIGEVGLTHQVPDFYIEMLMGWVKDLNNFSPRSSKLKLHPDHNKCVTVLGLDMDLFGTCCVCQEDFFLGEEATLTYPCSHAFHTCCIEDWIQQSQKCPLCRLQLQVLSSLDVFS</sequence>
<evidence type="ECO:0000313" key="4">
    <source>
        <dbReference type="Proteomes" id="UP000682877"/>
    </source>
</evidence>
<keyword evidence="1" id="KW-0863">Zinc-finger</keyword>
<dbReference type="Pfam" id="PF13639">
    <property type="entry name" value="zf-RING_2"/>
    <property type="match status" value="1"/>
</dbReference>
<evidence type="ECO:0000256" key="1">
    <source>
        <dbReference type="PROSITE-ProRule" id="PRU00175"/>
    </source>
</evidence>
<keyword evidence="1" id="KW-0479">Metal-binding</keyword>
<evidence type="ECO:0000313" key="3">
    <source>
        <dbReference type="EMBL" id="CAE5963479.1"/>
    </source>
</evidence>
<dbReference type="PANTHER" id="PTHR45676">
    <property type="entry name" value="RING-H2 FINGER PROTEIN ATL51-RELATED"/>
    <property type="match status" value="1"/>
</dbReference>
<organism evidence="3 4">
    <name type="scientific">Arabidopsis arenosa</name>
    <name type="common">Sand rock-cress</name>
    <name type="synonym">Cardaminopsis arenosa</name>
    <dbReference type="NCBI Taxonomy" id="38785"/>
    <lineage>
        <taxon>Eukaryota</taxon>
        <taxon>Viridiplantae</taxon>
        <taxon>Streptophyta</taxon>
        <taxon>Embryophyta</taxon>
        <taxon>Tracheophyta</taxon>
        <taxon>Spermatophyta</taxon>
        <taxon>Magnoliopsida</taxon>
        <taxon>eudicotyledons</taxon>
        <taxon>Gunneridae</taxon>
        <taxon>Pentapetalae</taxon>
        <taxon>rosids</taxon>
        <taxon>malvids</taxon>
        <taxon>Brassicales</taxon>
        <taxon>Brassicaceae</taxon>
        <taxon>Camelineae</taxon>
        <taxon>Arabidopsis</taxon>
    </lineage>
</organism>
<dbReference type="GO" id="GO:0008270">
    <property type="term" value="F:zinc ion binding"/>
    <property type="evidence" value="ECO:0007669"/>
    <property type="project" value="UniProtKB-KW"/>
</dbReference>
<dbReference type="EMBL" id="LR999452">
    <property type="protein sequence ID" value="CAE5963479.1"/>
    <property type="molecule type" value="Genomic_DNA"/>
</dbReference>
<dbReference type="PROSITE" id="PS50089">
    <property type="entry name" value="ZF_RING_2"/>
    <property type="match status" value="1"/>
</dbReference>
<name>A0A8S1ZNY6_ARAAE</name>
<dbReference type="InterPro" id="IPR025558">
    <property type="entry name" value="DUF4283"/>
</dbReference>
<dbReference type="InterPro" id="IPR013083">
    <property type="entry name" value="Znf_RING/FYVE/PHD"/>
</dbReference>
<dbReference type="SMART" id="SM00184">
    <property type="entry name" value="RING"/>
    <property type="match status" value="1"/>
</dbReference>
<proteinExistence type="predicted"/>
<dbReference type="Pfam" id="PF14111">
    <property type="entry name" value="DUF4283"/>
    <property type="match status" value="1"/>
</dbReference>